<reference evidence="1 2" key="1">
    <citation type="submission" date="2019-02" db="EMBL/GenBank/DDBJ databases">
        <title>Paenibacillus sp. nov., isolated from surface-sterilized tissue of Thalictrum simplex L.</title>
        <authorList>
            <person name="Tuo L."/>
        </authorList>
    </citation>
    <scope>NUCLEOTIDE SEQUENCE [LARGE SCALE GENOMIC DNA]</scope>
    <source>
        <strain evidence="1 2">N2SHLJ1</strain>
    </source>
</reference>
<evidence type="ECO:0000313" key="2">
    <source>
        <dbReference type="Proteomes" id="UP000293142"/>
    </source>
</evidence>
<evidence type="ECO:0000313" key="1">
    <source>
        <dbReference type="EMBL" id="TBL81294.1"/>
    </source>
</evidence>
<dbReference type="RefSeq" id="WP_131012005.1">
    <property type="nucleotide sequence ID" value="NZ_SIRE01000003.1"/>
</dbReference>
<sequence>MDIAALSMQMKQSSLGDAVGVRLLSIAKDQMQQQGQELAQMLQQSVQPHLGGNIDIRL</sequence>
<dbReference type="Pfam" id="PF14070">
    <property type="entry name" value="YjfB_motility"/>
    <property type="match status" value="1"/>
</dbReference>
<dbReference type="EMBL" id="SIRE01000003">
    <property type="protein sequence ID" value="TBL81294.1"/>
    <property type="molecule type" value="Genomic_DNA"/>
</dbReference>
<comment type="caution">
    <text evidence="1">The sequence shown here is derived from an EMBL/GenBank/DDBJ whole genome shotgun (WGS) entry which is preliminary data.</text>
</comment>
<keyword evidence="2" id="KW-1185">Reference proteome</keyword>
<name>A0A4Q9DW54_9BACL</name>
<gene>
    <name evidence="1" type="ORF">EYB31_04195</name>
</gene>
<dbReference type="Proteomes" id="UP000293142">
    <property type="component" value="Unassembled WGS sequence"/>
</dbReference>
<accession>A0A4Q9DW54</accession>
<dbReference type="InterPro" id="IPR025906">
    <property type="entry name" value="YjfB_motility"/>
</dbReference>
<organism evidence="1 2">
    <name type="scientific">Paenibacillus thalictri</name>
    <dbReference type="NCBI Taxonomy" id="2527873"/>
    <lineage>
        <taxon>Bacteria</taxon>
        <taxon>Bacillati</taxon>
        <taxon>Bacillota</taxon>
        <taxon>Bacilli</taxon>
        <taxon>Bacillales</taxon>
        <taxon>Paenibacillaceae</taxon>
        <taxon>Paenibacillus</taxon>
    </lineage>
</organism>
<proteinExistence type="predicted"/>
<dbReference type="AlphaFoldDB" id="A0A4Q9DW54"/>
<protein>
    <submittedName>
        <fullName evidence="1">Putative motility protein</fullName>
    </submittedName>
</protein>